<proteinExistence type="predicted"/>
<evidence type="ECO:0000256" key="1">
    <source>
        <dbReference type="SAM" id="MobiDB-lite"/>
    </source>
</evidence>
<reference evidence="2 3" key="1">
    <citation type="submission" date="2017-06" db="EMBL/GenBank/DDBJ databases">
        <title>Ant-infecting Ophiocordyceps genomes reveal a high diversity of potential behavioral manipulation genes and a possible major role for enterotoxins.</title>
        <authorList>
            <person name="De Bekker C."/>
            <person name="Evans H.C."/>
            <person name="Brachmann A."/>
            <person name="Hughes D.P."/>
        </authorList>
    </citation>
    <scope>NUCLEOTIDE SEQUENCE [LARGE SCALE GENOMIC DNA]</scope>
    <source>
        <strain evidence="2 3">Map16</strain>
    </source>
</reference>
<protein>
    <submittedName>
        <fullName evidence="2">Uncharacterized protein</fullName>
    </submittedName>
</protein>
<sequence>MCRGLSILWKTAQILRQTSASGSTSQVERRFARMSLTLSTQRPGLQLVSRLHVSHEHTFDYMRKAIRVQGQTLLQDDGGLDEDLEVVSPNEGRFLLLLDERGKRPTTQQSGFDSVEGASPRGIGIGSELVAVPMMRDPAQRRLAGQLKQDACAVTRSGNTEREDPNKSKGFEKVHGTSLAFAGCDGNQTTMNQVGEP</sequence>
<organism evidence="2 3">
    <name type="scientific">Ophiocordyceps camponoti-rufipedis</name>
    <dbReference type="NCBI Taxonomy" id="2004952"/>
    <lineage>
        <taxon>Eukaryota</taxon>
        <taxon>Fungi</taxon>
        <taxon>Dikarya</taxon>
        <taxon>Ascomycota</taxon>
        <taxon>Pezizomycotina</taxon>
        <taxon>Sordariomycetes</taxon>
        <taxon>Hypocreomycetidae</taxon>
        <taxon>Hypocreales</taxon>
        <taxon>Ophiocordycipitaceae</taxon>
        <taxon>Ophiocordyceps</taxon>
    </lineage>
</organism>
<dbReference type="EMBL" id="NJES01000025">
    <property type="protein sequence ID" value="PHH80118.1"/>
    <property type="molecule type" value="Genomic_DNA"/>
</dbReference>
<feature type="compositionally biased region" description="Basic and acidic residues" evidence="1">
    <location>
        <begin position="159"/>
        <end position="172"/>
    </location>
</feature>
<keyword evidence="3" id="KW-1185">Reference proteome</keyword>
<comment type="caution">
    <text evidence="2">The sequence shown here is derived from an EMBL/GenBank/DDBJ whole genome shotgun (WGS) entry which is preliminary data.</text>
</comment>
<feature type="region of interest" description="Disordered" evidence="1">
    <location>
        <begin position="152"/>
        <end position="172"/>
    </location>
</feature>
<evidence type="ECO:0000313" key="2">
    <source>
        <dbReference type="EMBL" id="PHH80118.1"/>
    </source>
</evidence>
<evidence type="ECO:0000313" key="3">
    <source>
        <dbReference type="Proteomes" id="UP000226431"/>
    </source>
</evidence>
<dbReference type="AlphaFoldDB" id="A0A2C5YPU6"/>
<dbReference type="Proteomes" id="UP000226431">
    <property type="component" value="Unassembled WGS sequence"/>
</dbReference>
<accession>A0A2C5YPU6</accession>
<name>A0A2C5YPU6_9HYPO</name>
<gene>
    <name evidence="2" type="ORF">CDD80_2806</name>
</gene>